<evidence type="ECO:0008006" key="3">
    <source>
        <dbReference type="Google" id="ProtNLM"/>
    </source>
</evidence>
<reference evidence="2" key="1">
    <citation type="journal article" date="2019" name="Int. J. Syst. Evol. Microbiol.">
        <title>The Global Catalogue of Microorganisms (GCM) 10K type strain sequencing project: providing services to taxonomists for standard genome sequencing and annotation.</title>
        <authorList>
            <consortium name="The Broad Institute Genomics Platform"/>
            <consortium name="The Broad Institute Genome Sequencing Center for Infectious Disease"/>
            <person name="Wu L."/>
            <person name="Ma J."/>
        </authorList>
    </citation>
    <scope>NUCLEOTIDE SEQUENCE [LARGE SCALE GENOMIC DNA]</scope>
    <source>
        <strain evidence="2">JCM 15421</strain>
    </source>
</reference>
<sequence length="248" mass="28461">MAMCKLCRLDKPLCQSHIYPEFLYATLYNDDGRMMGITGVGRRGWTLVQKGLRDELLCRECEALLNERYEIPFQQQWTNRYPLPERANEGEMFYAQFAYATFKLFHLSILFRAAVSSHPMFGVVTLGKHEDIIRRMILGGDAGRVDRYPIFATALINGRAEIERRLIAAPTLTRVGGHRIYGFTFDGVLWWYSVSSHRNLEFERGGLQGNGAMAFYVSPWHEHAVTQAAAKALRNPRQRLRPAQRNGT</sequence>
<evidence type="ECO:0000313" key="1">
    <source>
        <dbReference type="EMBL" id="GAA0704581.1"/>
    </source>
</evidence>
<evidence type="ECO:0000313" key="2">
    <source>
        <dbReference type="Proteomes" id="UP001501523"/>
    </source>
</evidence>
<gene>
    <name evidence="1" type="ORF">GCM10009105_01510</name>
</gene>
<proteinExistence type="predicted"/>
<dbReference type="EMBL" id="BAAAEU010000001">
    <property type="protein sequence ID" value="GAA0704581.1"/>
    <property type="molecule type" value="Genomic_DNA"/>
</dbReference>
<keyword evidence="2" id="KW-1185">Reference proteome</keyword>
<organism evidence="1 2">
    <name type="scientific">Dokdonella soli</name>
    <dbReference type="NCBI Taxonomy" id="529810"/>
    <lineage>
        <taxon>Bacteria</taxon>
        <taxon>Pseudomonadati</taxon>
        <taxon>Pseudomonadota</taxon>
        <taxon>Gammaproteobacteria</taxon>
        <taxon>Lysobacterales</taxon>
        <taxon>Rhodanobacteraceae</taxon>
        <taxon>Dokdonella</taxon>
    </lineage>
</organism>
<accession>A0ABN1IBG3</accession>
<comment type="caution">
    <text evidence="1">The sequence shown here is derived from an EMBL/GenBank/DDBJ whole genome shotgun (WGS) entry which is preliminary data.</text>
</comment>
<name>A0ABN1IBG3_9GAMM</name>
<dbReference type="Proteomes" id="UP001501523">
    <property type="component" value="Unassembled WGS sequence"/>
</dbReference>
<protein>
    <recommendedName>
        <fullName evidence="3">HNH endonuclease</fullName>
    </recommendedName>
</protein>
<dbReference type="RefSeq" id="WP_343786135.1">
    <property type="nucleotide sequence ID" value="NZ_BAAAEU010000001.1"/>
</dbReference>